<feature type="transmembrane region" description="Helical" evidence="2">
    <location>
        <begin position="41"/>
        <end position="62"/>
    </location>
</feature>
<keyword evidence="2" id="KW-0472">Membrane</keyword>
<dbReference type="InterPro" id="IPR032820">
    <property type="entry name" value="ATPase_put"/>
</dbReference>
<feature type="compositionally biased region" description="Basic and acidic residues" evidence="1">
    <location>
        <begin position="1"/>
        <end position="12"/>
    </location>
</feature>
<evidence type="ECO:0000313" key="3">
    <source>
        <dbReference type="EMBL" id="MCE5972054.1"/>
    </source>
</evidence>
<gene>
    <name evidence="3" type="ORF">LZA78_00930</name>
</gene>
<proteinExistence type="predicted"/>
<evidence type="ECO:0000256" key="1">
    <source>
        <dbReference type="SAM" id="MobiDB-lite"/>
    </source>
</evidence>
<keyword evidence="4" id="KW-1185">Reference proteome</keyword>
<name>A0ABS8YQ76_9RHOB</name>
<dbReference type="Proteomes" id="UP001521181">
    <property type="component" value="Unassembled WGS sequence"/>
</dbReference>
<feature type="region of interest" description="Disordered" evidence="1">
    <location>
        <begin position="1"/>
        <end position="34"/>
    </location>
</feature>
<dbReference type="RefSeq" id="WP_233675082.1">
    <property type="nucleotide sequence ID" value="NZ_JAJUOS010000001.1"/>
</dbReference>
<feature type="transmembrane region" description="Helical" evidence="2">
    <location>
        <begin position="68"/>
        <end position="92"/>
    </location>
</feature>
<reference evidence="3 4" key="1">
    <citation type="submission" date="2021-12" db="EMBL/GenBank/DDBJ databases">
        <title>Sinirhodobacter sp. WL0062 is a bacterium isolated from seawater.</title>
        <authorList>
            <person name="Wang L."/>
            <person name="He W."/>
            <person name="Zhang D.-F."/>
        </authorList>
    </citation>
    <scope>NUCLEOTIDE SEQUENCE [LARGE SCALE GENOMIC DNA]</scope>
    <source>
        <strain evidence="3 4">WL0062</strain>
    </source>
</reference>
<keyword evidence="2" id="KW-1133">Transmembrane helix</keyword>
<protein>
    <submittedName>
        <fullName evidence="3">ATP synthase subunit</fullName>
    </submittedName>
</protein>
<sequence>MTPAERYDRPDNEPLEQAAETAHSRDKAGRADREPSLARRFGQIGVLGWVIVGPTLAGMALGRWVDGMIGLGITIAAAGTMLGAGLGLWLAFRWMHQQ</sequence>
<dbReference type="EMBL" id="JAJUOS010000001">
    <property type="protein sequence ID" value="MCE5972054.1"/>
    <property type="molecule type" value="Genomic_DNA"/>
</dbReference>
<accession>A0ABS8YQ76</accession>
<feature type="compositionally biased region" description="Basic and acidic residues" evidence="1">
    <location>
        <begin position="22"/>
        <end position="34"/>
    </location>
</feature>
<evidence type="ECO:0000313" key="4">
    <source>
        <dbReference type="Proteomes" id="UP001521181"/>
    </source>
</evidence>
<comment type="caution">
    <text evidence="3">The sequence shown here is derived from an EMBL/GenBank/DDBJ whole genome shotgun (WGS) entry which is preliminary data.</text>
</comment>
<dbReference type="Pfam" id="PF09527">
    <property type="entry name" value="ATPase_gene1"/>
    <property type="match status" value="1"/>
</dbReference>
<keyword evidence="2" id="KW-0812">Transmembrane</keyword>
<organism evidence="3 4">
    <name type="scientific">Rhodobacter flavimaris</name>
    <dbReference type="NCBI Taxonomy" id="2907145"/>
    <lineage>
        <taxon>Bacteria</taxon>
        <taxon>Pseudomonadati</taxon>
        <taxon>Pseudomonadota</taxon>
        <taxon>Alphaproteobacteria</taxon>
        <taxon>Rhodobacterales</taxon>
        <taxon>Rhodobacter group</taxon>
        <taxon>Rhodobacter</taxon>
    </lineage>
</organism>
<evidence type="ECO:0000256" key="2">
    <source>
        <dbReference type="SAM" id="Phobius"/>
    </source>
</evidence>